<dbReference type="PRINTS" id="PR00778">
    <property type="entry name" value="HTHARSR"/>
</dbReference>
<evidence type="ECO:0000313" key="6">
    <source>
        <dbReference type="Proteomes" id="UP000239724"/>
    </source>
</evidence>
<dbReference type="EMBL" id="NHRY01000246">
    <property type="protein sequence ID" value="PPQ28214.1"/>
    <property type="molecule type" value="Genomic_DNA"/>
</dbReference>
<dbReference type="InterPro" id="IPR001845">
    <property type="entry name" value="HTH_ArsR_DNA-bd_dom"/>
</dbReference>
<dbReference type="PANTHER" id="PTHR43132:SF2">
    <property type="entry name" value="ARSENICAL RESISTANCE OPERON REPRESSOR ARSR-RELATED"/>
    <property type="match status" value="1"/>
</dbReference>
<dbReference type="InterPro" id="IPR036388">
    <property type="entry name" value="WH-like_DNA-bd_sf"/>
</dbReference>
<dbReference type="SMART" id="SM00418">
    <property type="entry name" value="HTH_ARSR"/>
    <property type="match status" value="1"/>
</dbReference>
<dbReference type="RefSeq" id="WP_104521546.1">
    <property type="nucleotide sequence ID" value="NZ_NHRY01000246.1"/>
</dbReference>
<dbReference type="GO" id="GO:0003700">
    <property type="term" value="F:DNA-binding transcription factor activity"/>
    <property type="evidence" value="ECO:0007669"/>
    <property type="project" value="InterPro"/>
</dbReference>
<dbReference type="InterPro" id="IPR011991">
    <property type="entry name" value="ArsR-like_HTH"/>
</dbReference>
<evidence type="ECO:0000259" key="4">
    <source>
        <dbReference type="PROSITE" id="PS50987"/>
    </source>
</evidence>
<keyword evidence="1" id="KW-0805">Transcription regulation</keyword>
<sequence>MEKTNALAALAALAQETRLDIYRLLVQAGPDGLPAGHIADRLGLPSATLAFHLKELKNARLATCTRNGRSLIYAADYAVMNSLLSYLTENCCGRPSGGCPPICVPEMHAQSVPRSD</sequence>
<organism evidence="5 6">
    <name type="scientific">Rhodopila globiformis</name>
    <name type="common">Rhodopseudomonas globiformis</name>
    <dbReference type="NCBI Taxonomy" id="1071"/>
    <lineage>
        <taxon>Bacteria</taxon>
        <taxon>Pseudomonadati</taxon>
        <taxon>Pseudomonadota</taxon>
        <taxon>Alphaproteobacteria</taxon>
        <taxon>Acetobacterales</taxon>
        <taxon>Acetobacteraceae</taxon>
        <taxon>Rhodopila</taxon>
    </lineage>
</organism>
<gene>
    <name evidence="5" type="ORF">CCS01_25015</name>
</gene>
<proteinExistence type="predicted"/>
<evidence type="ECO:0000256" key="2">
    <source>
        <dbReference type="ARBA" id="ARBA00023125"/>
    </source>
</evidence>
<dbReference type="InterPro" id="IPR051011">
    <property type="entry name" value="Metal_resp_trans_reg"/>
</dbReference>
<dbReference type="CDD" id="cd00090">
    <property type="entry name" value="HTH_ARSR"/>
    <property type="match status" value="1"/>
</dbReference>
<dbReference type="InterPro" id="IPR036390">
    <property type="entry name" value="WH_DNA-bd_sf"/>
</dbReference>
<evidence type="ECO:0000256" key="1">
    <source>
        <dbReference type="ARBA" id="ARBA00023015"/>
    </source>
</evidence>
<dbReference type="SUPFAM" id="SSF46785">
    <property type="entry name" value="Winged helix' DNA-binding domain"/>
    <property type="match status" value="1"/>
</dbReference>
<accession>A0A2S6N0R9</accession>
<feature type="domain" description="HTH arsR-type" evidence="4">
    <location>
        <begin position="1"/>
        <end position="95"/>
    </location>
</feature>
<dbReference type="PROSITE" id="PS50987">
    <property type="entry name" value="HTH_ARSR_2"/>
    <property type="match status" value="1"/>
</dbReference>
<keyword evidence="3" id="KW-0804">Transcription</keyword>
<dbReference type="PANTHER" id="PTHR43132">
    <property type="entry name" value="ARSENICAL RESISTANCE OPERON REPRESSOR ARSR-RELATED"/>
    <property type="match status" value="1"/>
</dbReference>
<dbReference type="NCBIfam" id="NF033788">
    <property type="entry name" value="HTH_metalloreg"/>
    <property type="match status" value="1"/>
</dbReference>
<dbReference type="AlphaFoldDB" id="A0A2S6N0R9"/>
<dbReference type="Proteomes" id="UP000239724">
    <property type="component" value="Unassembled WGS sequence"/>
</dbReference>
<reference evidence="5 6" key="1">
    <citation type="journal article" date="2018" name="Arch. Microbiol.">
        <title>New insights into the metabolic potential of the phototrophic purple bacterium Rhodopila globiformis DSM 161(T) from its draft genome sequence and evidence for a vanadium-dependent nitrogenase.</title>
        <authorList>
            <person name="Imhoff J.F."/>
            <person name="Rahn T."/>
            <person name="Kunzel S."/>
            <person name="Neulinger S.C."/>
        </authorList>
    </citation>
    <scope>NUCLEOTIDE SEQUENCE [LARGE SCALE GENOMIC DNA]</scope>
    <source>
        <strain evidence="5 6">DSM 161</strain>
    </source>
</reference>
<evidence type="ECO:0000256" key="3">
    <source>
        <dbReference type="ARBA" id="ARBA00023163"/>
    </source>
</evidence>
<keyword evidence="2" id="KW-0238">DNA-binding</keyword>
<comment type="caution">
    <text evidence="5">The sequence shown here is derived from an EMBL/GenBank/DDBJ whole genome shotgun (WGS) entry which is preliminary data.</text>
</comment>
<protein>
    <submittedName>
        <fullName evidence="5">Transcriptional regulator</fullName>
    </submittedName>
</protein>
<name>A0A2S6N0R9_RHOGL</name>
<dbReference type="Gene3D" id="1.10.10.10">
    <property type="entry name" value="Winged helix-like DNA-binding domain superfamily/Winged helix DNA-binding domain"/>
    <property type="match status" value="1"/>
</dbReference>
<dbReference type="GO" id="GO:0003677">
    <property type="term" value="F:DNA binding"/>
    <property type="evidence" value="ECO:0007669"/>
    <property type="project" value="UniProtKB-KW"/>
</dbReference>
<dbReference type="Pfam" id="PF12840">
    <property type="entry name" value="HTH_20"/>
    <property type="match status" value="1"/>
</dbReference>
<keyword evidence="6" id="KW-1185">Reference proteome</keyword>
<dbReference type="OrthoDB" id="9804742at2"/>
<evidence type="ECO:0000313" key="5">
    <source>
        <dbReference type="EMBL" id="PPQ28214.1"/>
    </source>
</evidence>